<protein>
    <submittedName>
        <fullName evidence="1">Uncharacterized protein</fullName>
    </submittedName>
</protein>
<name>A0A328C8R8_9DELT</name>
<gene>
    <name evidence="1" type="ORF">DL240_07005</name>
</gene>
<sequence length="95" mass="9827">MVCASAWKTIDFACYGGSVAFDEYDGSVEGSVRVMQGLLMQGQNSATEVAAVVTGGAPVPGYGQRFAGFDELVSVKSGAVWEGEVVEVVEELASA</sequence>
<accession>A0A328C8R8</accession>
<evidence type="ECO:0000313" key="1">
    <source>
        <dbReference type="EMBL" id="RAL23890.1"/>
    </source>
</evidence>
<keyword evidence="2" id="KW-1185">Reference proteome</keyword>
<proteinExistence type="predicted"/>
<organism evidence="1 2">
    <name type="scientific">Lujinxingia litoralis</name>
    <dbReference type="NCBI Taxonomy" id="2211119"/>
    <lineage>
        <taxon>Bacteria</taxon>
        <taxon>Deltaproteobacteria</taxon>
        <taxon>Bradymonadales</taxon>
        <taxon>Lujinxingiaceae</taxon>
        <taxon>Lujinxingia</taxon>
    </lineage>
</organism>
<evidence type="ECO:0000313" key="2">
    <source>
        <dbReference type="Proteomes" id="UP000249169"/>
    </source>
</evidence>
<dbReference type="EMBL" id="QHKO01000002">
    <property type="protein sequence ID" value="RAL23890.1"/>
    <property type="molecule type" value="Genomic_DNA"/>
</dbReference>
<dbReference type="AlphaFoldDB" id="A0A328C8R8"/>
<comment type="caution">
    <text evidence="1">The sequence shown here is derived from an EMBL/GenBank/DDBJ whole genome shotgun (WGS) entry which is preliminary data.</text>
</comment>
<reference evidence="1 2" key="1">
    <citation type="submission" date="2018-05" db="EMBL/GenBank/DDBJ databases">
        <title>Lujinxingia marina gen. nov. sp. nov., a new facultative anaerobic member of the class Deltaproteobacteria, and proposal of Lujinxingaceae fam. nov.</title>
        <authorList>
            <person name="Li C.-M."/>
        </authorList>
    </citation>
    <scope>NUCLEOTIDE SEQUENCE [LARGE SCALE GENOMIC DNA]</scope>
    <source>
        <strain evidence="1 2">B210</strain>
    </source>
</reference>
<dbReference type="Proteomes" id="UP000249169">
    <property type="component" value="Unassembled WGS sequence"/>
</dbReference>